<accession>A0A317EC23</accession>
<dbReference type="RefSeq" id="WP_109905544.1">
    <property type="nucleotide sequence ID" value="NZ_QGLE01000005.1"/>
</dbReference>
<dbReference type="Proteomes" id="UP000245461">
    <property type="component" value="Unassembled WGS sequence"/>
</dbReference>
<comment type="caution">
    <text evidence="1">The sequence shown here is derived from an EMBL/GenBank/DDBJ whole genome shotgun (WGS) entry which is preliminary data.</text>
</comment>
<evidence type="ECO:0000313" key="2">
    <source>
        <dbReference type="Proteomes" id="UP000245461"/>
    </source>
</evidence>
<evidence type="ECO:0000313" key="1">
    <source>
        <dbReference type="EMBL" id="PWR22883.1"/>
    </source>
</evidence>
<proteinExistence type="predicted"/>
<protein>
    <submittedName>
        <fullName evidence="1">Uncharacterized protein</fullName>
    </submittedName>
</protein>
<reference evidence="1 2" key="1">
    <citation type="submission" date="2018-05" db="EMBL/GenBank/DDBJ databases">
        <title>Zavarzinia sp. HR-AS.</title>
        <authorList>
            <person name="Lee Y."/>
            <person name="Jeon C.O."/>
        </authorList>
    </citation>
    <scope>NUCLEOTIDE SEQUENCE [LARGE SCALE GENOMIC DNA]</scope>
    <source>
        <strain evidence="1 2">HR-AS</strain>
    </source>
</reference>
<dbReference type="EMBL" id="QGLE01000005">
    <property type="protein sequence ID" value="PWR22883.1"/>
    <property type="molecule type" value="Genomic_DNA"/>
</dbReference>
<dbReference type="OrthoDB" id="7596149at2"/>
<name>A0A317EC23_9PROT</name>
<gene>
    <name evidence="1" type="ORF">DKG74_10710</name>
</gene>
<dbReference type="AlphaFoldDB" id="A0A317EC23"/>
<keyword evidence="2" id="KW-1185">Reference proteome</keyword>
<organism evidence="1 2">
    <name type="scientific">Zavarzinia aquatilis</name>
    <dbReference type="NCBI Taxonomy" id="2211142"/>
    <lineage>
        <taxon>Bacteria</taxon>
        <taxon>Pseudomonadati</taxon>
        <taxon>Pseudomonadota</taxon>
        <taxon>Alphaproteobacteria</taxon>
        <taxon>Rhodospirillales</taxon>
        <taxon>Zavarziniaceae</taxon>
        <taxon>Zavarzinia</taxon>
    </lineage>
</organism>
<sequence>MNLREVLRFQRDWSEDETIYAVGPWSADADALLSSEPPGTTDPIIQSGKPYAYFLEGFIARDFLDDLDAPDDVSETVCERLIRYAIDDA</sequence>